<dbReference type="Proteomes" id="UP001420932">
    <property type="component" value="Unassembled WGS sequence"/>
</dbReference>
<dbReference type="AlphaFoldDB" id="A0AAP0FL90"/>
<reference evidence="2 3" key="1">
    <citation type="submission" date="2024-01" db="EMBL/GenBank/DDBJ databases">
        <title>Genome assemblies of Stephania.</title>
        <authorList>
            <person name="Yang L."/>
        </authorList>
    </citation>
    <scope>NUCLEOTIDE SEQUENCE [LARGE SCALE GENOMIC DNA]</scope>
    <source>
        <strain evidence="2">YNDBR</strain>
        <tissue evidence="2">Leaf</tissue>
    </source>
</reference>
<comment type="caution">
    <text evidence="2">The sequence shown here is derived from an EMBL/GenBank/DDBJ whole genome shotgun (WGS) entry which is preliminary data.</text>
</comment>
<organism evidence="2 3">
    <name type="scientific">Stephania yunnanensis</name>
    <dbReference type="NCBI Taxonomy" id="152371"/>
    <lineage>
        <taxon>Eukaryota</taxon>
        <taxon>Viridiplantae</taxon>
        <taxon>Streptophyta</taxon>
        <taxon>Embryophyta</taxon>
        <taxon>Tracheophyta</taxon>
        <taxon>Spermatophyta</taxon>
        <taxon>Magnoliopsida</taxon>
        <taxon>Ranunculales</taxon>
        <taxon>Menispermaceae</taxon>
        <taxon>Menispermoideae</taxon>
        <taxon>Cissampelideae</taxon>
        <taxon>Stephania</taxon>
    </lineage>
</organism>
<accession>A0AAP0FL90</accession>
<gene>
    <name evidence="2" type="ORF">Syun_022640</name>
</gene>
<feature type="compositionally biased region" description="Polar residues" evidence="1">
    <location>
        <begin position="115"/>
        <end position="129"/>
    </location>
</feature>
<sequence>MMRVADDGYGGGDSASDDDAMAMKGSKGNPRVAEETRNLIKERSRASKCHAGEPAQAMVARDRGRAKQQRREQGPSNARADDRGGEQRRRHSGPRSRLNTGPRSLVGGNRRRNPTGPTANVGQATTNNGAEERNASGDAAEREERAQWQRR</sequence>
<protein>
    <submittedName>
        <fullName evidence="2">Uncharacterized protein</fullName>
    </submittedName>
</protein>
<keyword evidence="3" id="KW-1185">Reference proteome</keyword>
<name>A0AAP0FL90_9MAGN</name>
<evidence type="ECO:0000313" key="3">
    <source>
        <dbReference type="Proteomes" id="UP001420932"/>
    </source>
</evidence>
<proteinExistence type="predicted"/>
<feature type="region of interest" description="Disordered" evidence="1">
    <location>
        <begin position="1"/>
        <end position="151"/>
    </location>
</feature>
<evidence type="ECO:0000256" key="1">
    <source>
        <dbReference type="SAM" id="MobiDB-lite"/>
    </source>
</evidence>
<evidence type="ECO:0000313" key="2">
    <source>
        <dbReference type="EMBL" id="KAK9106629.1"/>
    </source>
</evidence>
<feature type="compositionally biased region" description="Basic and acidic residues" evidence="1">
    <location>
        <begin position="32"/>
        <end position="45"/>
    </location>
</feature>
<dbReference type="EMBL" id="JBBNAF010000010">
    <property type="protein sequence ID" value="KAK9106629.1"/>
    <property type="molecule type" value="Genomic_DNA"/>
</dbReference>
<feature type="compositionally biased region" description="Basic and acidic residues" evidence="1">
    <location>
        <begin position="130"/>
        <end position="151"/>
    </location>
</feature>
<feature type="compositionally biased region" description="Basic and acidic residues" evidence="1">
    <location>
        <begin position="60"/>
        <end position="87"/>
    </location>
</feature>